<keyword evidence="1" id="KW-0732">Signal</keyword>
<organism evidence="2 3">
    <name type="scientific">Aequorivita antarctica</name>
    <dbReference type="NCBI Taxonomy" id="153266"/>
    <lineage>
        <taxon>Bacteria</taxon>
        <taxon>Pseudomonadati</taxon>
        <taxon>Bacteroidota</taxon>
        <taxon>Flavobacteriia</taxon>
        <taxon>Flavobacteriales</taxon>
        <taxon>Flavobacteriaceae</taxon>
        <taxon>Aequorivita</taxon>
    </lineage>
</organism>
<dbReference type="PROSITE" id="PS51257">
    <property type="entry name" value="PROKAR_LIPOPROTEIN"/>
    <property type="match status" value="1"/>
</dbReference>
<evidence type="ECO:0000313" key="3">
    <source>
        <dbReference type="Proteomes" id="UP000321497"/>
    </source>
</evidence>
<gene>
    <name evidence="2" type="ORF">ESU54_07200</name>
</gene>
<dbReference type="Gene3D" id="3.10.450.50">
    <property type="match status" value="1"/>
</dbReference>
<feature type="chain" id="PRO_5023092961" evidence="1">
    <location>
        <begin position="18"/>
        <end position="120"/>
    </location>
</feature>
<sequence>MKNLALILLLLVGAACSQQNLSSTETAKVVVESFYSKDNEKLKEYTTPENYESYLLIQNMIATKNYGKSNFKVLQEKVDGDVAWVKFTTSYDEKPETFKLIKENGQWKVALKGLREKSPF</sequence>
<reference evidence="2 3" key="1">
    <citation type="submission" date="2019-08" db="EMBL/GenBank/DDBJ databases">
        <title>Genome of Aequorivita antarctica SW49 (type strain).</title>
        <authorList>
            <person name="Bowman J.P."/>
        </authorList>
    </citation>
    <scope>NUCLEOTIDE SEQUENCE [LARGE SCALE GENOMIC DNA]</scope>
    <source>
        <strain evidence="2 3">SW49</strain>
    </source>
</reference>
<dbReference type="AlphaFoldDB" id="A0A5C6Z0P5"/>
<protein>
    <submittedName>
        <fullName evidence="2">DUF4878 domain-containing protein</fullName>
    </submittedName>
</protein>
<dbReference type="RefSeq" id="WP_146848097.1">
    <property type="nucleotide sequence ID" value="NZ_VORT01000004.1"/>
</dbReference>
<dbReference type="EMBL" id="VORT01000004">
    <property type="protein sequence ID" value="TXD73542.1"/>
    <property type="molecule type" value="Genomic_DNA"/>
</dbReference>
<keyword evidence="3" id="KW-1185">Reference proteome</keyword>
<evidence type="ECO:0000313" key="2">
    <source>
        <dbReference type="EMBL" id="TXD73542.1"/>
    </source>
</evidence>
<proteinExistence type="predicted"/>
<evidence type="ECO:0000256" key="1">
    <source>
        <dbReference type="SAM" id="SignalP"/>
    </source>
</evidence>
<accession>A0A5C6Z0P5</accession>
<name>A0A5C6Z0P5_9FLAO</name>
<comment type="caution">
    <text evidence="2">The sequence shown here is derived from an EMBL/GenBank/DDBJ whole genome shotgun (WGS) entry which is preliminary data.</text>
</comment>
<feature type="signal peptide" evidence="1">
    <location>
        <begin position="1"/>
        <end position="17"/>
    </location>
</feature>
<dbReference type="Proteomes" id="UP000321497">
    <property type="component" value="Unassembled WGS sequence"/>
</dbReference>